<dbReference type="NCBIfam" id="TIGR01145">
    <property type="entry name" value="ATP_synt_delta"/>
    <property type="match status" value="1"/>
</dbReference>
<comment type="function">
    <text evidence="8">F(1)F(0) ATP synthase produces ATP from ADP in the presence of a proton or sodium gradient. F-type ATPases consist of two structural domains, F(1) containing the extramembraneous catalytic core and F(0) containing the membrane proton channel, linked together by a central stalk and a peripheral stalk. During catalysis, ATP synthesis in the catalytic domain of F(1) is coupled via a rotary mechanism of the central stalk subunits to proton translocation.</text>
</comment>
<dbReference type="AlphaFoldDB" id="A4BNZ7"/>
<comment type="similarity">
    <text evidence="8">Belongs to the ATPase delta chain family.</text>
</comment>
<keyword evidence="7 8" id="KW-0066">ATP synthesis</keyword>
<dbReference type="eggNOG" id="COG0712">
    <property type="taxonomic scope" value="Bacteria"/>
</dbReference>
<evidence type="ECO:0000313" key="9">
    <source>
        <dbReference type="EMBL" id="EAR22946.1"/>
    </source>
</evidence>
<dbReference type="Proteomes" id="UP000003374">
    <property type="component" value="Unassembled WGS sequence"/>
</dbReference>
<dbReference type="NCBIfam" id="NF004402">
    <property type="entry name" value="PRK05758.2-2"/>
    <property type="match status" value="1"/>
</dbReference>
<organism evidence="9 10">
    <name type="scientific">Nitrococcus mobilis Nb-231</name>
    <dbReference type="NCBI Taxonomy" id="314278"/>
    <lineage>
        <taxon>Bacteria</taxon>
        <taxon>Pseudomonadati</taxon>
        <taxon>Pseudomonadota</taxon>
        <taxon>Gammaproteobacteria</taxon>
        <taxon>Chromatiales</taxon>
        <taxon>Ectothiorhodospiraceae</taxon>
        <taxon>Nitrococcus</taxon>
    </lineage>
</organism>
<keyword evidence="6 8" id="KW-0139">CF(1)</keyword>
<dbReference type="InterPro" id="IPR020781">
    <property type="entry name" value="ATPase_OSCP/d_CS"/>
</dbReference>
<evidence type="ECO:0000256" key="2">
    <source>
        <dbReference type="ARBA" id="ARBA00022448"/>
    </source>
</evidence>
<sequence>MERWSEMLRLFRAVVSDPAMAEIIANPRVERTKLIELISNIGGKTFAKTTHNFLKVLVYHGRLTLVPEIAELFEEQRRDEEGKARVEVVSAFKLSPTHADAIAQAMTKRLDREVDLTIRIDKSIIGGVIVRAGDLVIDASLRGRLQQLAQELS</sequence>
<dbReference type="Pfam" id="PF00213">
    <property type="entry name" value="OSCP"/>
    <property type="match status" value="1"/>
</dbReference>
<accession>A4BNZ7</accession>
<evidence type="ECO:0000256" key="8">
    <source>
        <dbReference type="HAMAP-Rule" id="MF_01416"/>
    </source>
</evidence>
<evidence type="ECO:0000313" key="10">
    <source>
        <dbReference type="Proteomes" id="UP000003374"/>
    </source>
</evidence>
<dbReference type="InterPro" id="IPR000711">
    <property type="entry name" value="ATPase_OSCP/dsu"/>
</dbReference>
<name>A4BNZ7_9GAMM</name>
<protein>
    <recommendedName>
        <fullName evidence="8">ATP synthase subunit delta</fullName>
    </recommendedName>
    <alternativeName>
        <fullName evidence="8">ATP synthase F(1) sector subunit delta</fullName>
    </alternativeName>
    <alternativeName>
        <fullName evidence="8">F-type ATPase subunit delta</fullName>
        <shortName evidence="8">F-ATPase subunit delta</shortName>
    </alternativeName>
</protein>
<dbReference type="HOGENOM" id="CLU_085114_3_0_6"/>
<dbReference type="SUPFAM" id="SSF47928">
    <property type="entry name" value="N-terminal domain of the delta subunit of the F1F0-ATP synthase"/>
    <property type="match status" value="1"/>
</dbReference>
<keyword evidence="8" id="KW-1003">Cell membrane</keyword>
<keyword evidence="3 8" id="KW-0375">Hydrogen ion transport</keyword>
<dbReference type="PROSITE" id="PS00389">
    <property type="entry name" value="ATPASE_DELTA"/>
    <property type="match status" value="1"/>
</dbReference>
<comment type="subcellular location">
    <subcellularLocation>
        <location evidence="8">Cell membrane</location>
        <topology evidence="8">Peripheral membrane protein</topology>
    </subcellularLocation>
    <subcellularLocation>
        <location evidence="1">Membrane</location>
    </subcellularLocation>
</comment>
<proteinExistence type="inferred from homology"/>
<dbReference type="Gene3D" id="1.10.520.20">
    <property type="entry name" value="N-terminal domain of the delta subunit of the F1F0-ATP synthase"/>
    <property type="match status" value="1"/>
</dbReference>
<keyword evidence="2 8" id="KW-0813">Transport</keyword>
<dbReference type="GO" id="GO:0046933">
    <property type="term" value="F:proton-transporting ATP synthase activity, rotational mechanism"/>
    <property type="evidence" value="ECO:0007669"/>
    <property type="project" value="UniProtKB-UniRule"/>
</dbReference>
<dbReference type="GO" id="GO:0045259">
    <property type="term" value="C:proton-transporting ATP synthase complex"/>
    <property type="evidence" value="ECO:0007669"/>
    <property type="project" value="UniProtKB-KW"/>
</dbReference>
<keyword evidence="10" id="KW-1185">Reference proteome</keyword>
<keyword evidence="5 8" id="KW-0472">Membrane</keyword>
<keyword evidence="4 8" id="KW-0406">Ion transport</keyword>
<dbReference type="PANTHER" id="PTHR11910">
    <property type="entry name" value="ATP SYNTHASE DELTA CHAIN"/>
    <property type="match status" value="1"/>
</dbReference>
<dbReference type="SUPFAM" id="SSF160527">
    <property type="entry name" value="V-type ATPase subunit E-like"/>
    <property type="match status" value="1"/>
</dbReference>
<evidence type="ECO:0000256" key="5">
    <source>
        <dbReference type="ARBA" id="ARBA00023136"/>
    </source>
</evidence>
<dbReference type="PRINTS" id="PR00125">
    <property type="entry name" value="ATPASEDELTA"/>
</dbReference>
<evidence type="ECO:0000256" key="7">
    <source>
        <dbReference type="ARBA" id="ARBA00023310"/>
    </source>
</evidence>
<gene>
    <name evidence="8" type="primary">atpH</name>
    <name evidence="9" type="ORF">NB231_10848</name>
</gene>
<reference evidence="9 10" key="1">
    <citation type="submission" date="2006-02" db="EMBL/GenBank/DDBJ databases">
        <authorList>
            <person name="Waterbury J."/>
            <person name="Ferriera S."/>
            <person name="Johnson J."/>
            <person name="Kravitz S."/>
            <person name="Halpern A."/>
            <person name="Remington K."/>
            <person name="Beeson K."/>
            <person name="Tran B."/>
            <person name="Rogers Y.-H."/>
            <person name="Friedman R."/>
            <person name="Venter J.C."/>
        </authorList>
    </citation>
    <scope>NUCLEOTIDE SEQUENCE [LARGE SCALE GENOMIC DNA]</scope>
    <source>
        <strain evidence="9 10">Nb-231</strain>
    </source>
</reference>
<dbReference type="EMBL" id="AAOF01000002">
    <property type="protein sequence ID" value="EAR22946.1"/>
    <property type="molecule type" value="Genomic_DNA"/>
</dbReference>
<dbReference type="GO" id="GO:0005886">
    <property type="term" value="C:plasma membrane"/>
    <property type="evidence" value="ECO:0007669"/>
    <property type="project" value="UniProtKB-SubCell"/>
</dbReference>
<evidence type="ECO:0000256" key="6">
    <source>
        <dbReference type="ARBA" id="ARBA00023196"/>
    </source>
</evidence>
<dbReference type="STRING" id="314278.NB231_10848"/>
<evidence type="ECO:0000256" key="3">
    <source>
        <dbReference type="ARBA" id="ARBA00022781"/>
    </source>
</evidence>
<dbReference type="HAMAP" id="MF_01416">
    <property type="entry name" value="ATP_synth_delta_bact"/>
    <property type="match status" value="1"/>
</dbReference>
<comment type="function">
    <text evidence="8">This protein is part of the stalk that links CF(0) to CF(1). It either transmits conformational changes from CF(0) to CF(1) or is implicated in proton conduction.</text>
</comment>
<comment type="caution">
    <text evidence="9">The sequence shown here is derived from an EMBL/GenBank/DDBJ whole genome shotgun (WGS) entry which is preliminary data.</text>
</comment>
<dbReference type="InterPro" id="IPR026015">
    <property type="entry name" value="ATP_synth_OSCP/delta_N_sf"/>
</dbReference>
<evidence type="ECO:0000256" key="1">
    <source>
        <dbReference type="ARBA" id="ARBA00004370"/>
    </source>
</evidence>
<evidence type="ECO:0000256" key="4">
    <source>
        <dbReference type="ARBA" id="ARBA00023065"/>
    </source>
</evidence>